<dbReference type="PATRIC" id="fig|279113.9.peg.267"/>
<reference evidence="1 2" key="1">
    <citation type="submission" date="2015-11" db="EMBL/GenBank/DDBJ databases">
        <title>Exploring the genomic traits of fungus-feeding bacterial genus Collimonas.</title>
        <authorList>
            <person name="Song C."/>
            <person name="Schmidt R."/>
            <person name="de Jager V."/>
            <person name="Krzyzanowska D."/>
            <person name="Jongedijk E."/>
            <person name="Cankar K."/>
            <person name="Beekwilder J."/>
            <person name="van Veen A."/>
            <person name="de Boer W."/>
            <person name="van Veen J.A."/>
            <person name="Garbeva P."/>
        </authorList>
    </citation>
    <scope>NUCLEOTIDE SEQUENCE [LARGE SCALE GENOMIC DNA]</scope>
    <source>
        <strain evidence="1 2">Ter91</strain>
    </source>
</reference>
<dbReference type="OrthoDB" id="69313at2"/>
<dbReference type="PANTHER" id="PTHR13696:SF96">
    <property type="entry name" value="COBQ_COBB_MIND_PARA NUCLEOTIDE BINDING DOMAIN-CONTAINING PROTEIN"/>
    <property type="match status" value="1"/>
</dbReference>
<dbReference type="InterPro" id="IPR050678">
    <property type="entry name" value="DNA_Partitioning_ATPase"/>
</dbReference>
<protein>
    <recommendedName>
        <fullName evidence="3">CobQ/CobB/MinD/ParA nucleotide binding domain protein</fullName>
    </recommendedName>
</protein>
<dbReference type="Gene3D" id="3.40.50.300">
    <property type="entry name" value="P-loop containing nucleotide triphosphate hydrolases"/>
    <property type="match status" value="1"/>
</dbReference>
<evidence type="ECO:0008006" key="3">
    <source>
        <dbReference type="Google" id="ProtNLM"/>
    </source>
</evidence>
<name>A0A127PXU9_9BURK</name>
<dbReference type="AlphaFoldDB" id="A0A127PXU9"/>
<dbReference type="KEGG" id="cpra:CPter91_0261"/>
<dbReference type="SUPFAM" id="SSF52540">
    <property type="entry name" value="P-loop containing nucleoside triphosphate hydrolases"/>
    <property type="match status" value="1"/>
</dbReference>
<dbReference type="STRING" id="279113.CPter91_0261"/>
<dbReference type="PANTHER" id="PTHR13696">
    <property type="entry name" value="P-LOOP CONTAINING NUCLEOSIDE TRIPHOSPHATE HYDROLASE"/>
    <property type="match status" value="1"/>
</dbReference>
<proteinExistence type="predicted"/>
<gene>
    <name evidence="1" type="ORF">CPter91_0261</name>
</gene>
<dbReference type="InterPro" id="IPR027417">
    <property type="entry name" value="P-loop_NTPase"/>
</dbReference>
<sequence length="264" mass="29123">MIITIFSEDDSTKRSILAANLATFCALQHRKVLLIDATSLKYSQNWGERRLAADAKIKLAVRGMEGLPSELENPASYYRSHFQDIIIDTDGCDSWNADSALVATDVLLVPVGSRSGDVKRRESLIQRIEALRLFNPALRVLVVELQAISAFGDTAADERSAARTFSRNVLTASLAQTVIHEWLEDNRLLQQGQSVFDSEPRNQRAVAEIEALYQEIAHARDLRLEAGAYGLAILHAIQRRITSHEASEADGLKAIAAGGDRSRV</sequence>
<accession>A0A127PXU9</accession>
<dbReference type="RefSeq" id="WP_061935913.1">
    <property type="nucleotide sequence ID" value="NZ_CP013234.1"/>
</dbReference>
<evidence type="ECO:0000313" key="2">
    <source>
        <dbReference type="Proteomes" id="UP000074561"/>
    </source>
</evidence>
<organism evidence="1 2">
    <name type="scientific">Collimonas pratensis</name>
    <dbReference type="NCBI Taxonomy" id="279113"/>
    <lineage>
        <taxon>Bacteria</taxon>
        <taxon>Pseudomonadati</taxon>
        <taxon>Pseudomonadota</taxon>
        <taxon>Betaproteobacteria</taxon>
        <taxon>Burkholderiales</taxon>
        <taxon>Oxalobacteraceae</taxon>
        <taxon>Collimonas</taxon>
    </lineage>
</organism>
<evidence type="ECO:0000313" key="1">
    <source>
        <dbReference type="EMBL" id="AMP02660.1"/>
    </source>
</evidence>
<dbReference type="EMBL" id="CP013234">
    <property type="protein sequence ID" value="AMP02660.1"/>
    <property type="molecule type" value="Genomic_DNA"/>
</dbReference>
<dbReference type="Proteomes" id="UP000074561">
    <property type="component" value="Chromosome"/>
</dbReference>